<dbReference type="FunFam" id="3.40.50.880:FF:000001">
    <property type="entry name" value="GMP synthase [glutamine-hydrolyzing]"/>
    <property type="match status" value="1"/>
</dbReference>
<dbReference type="NCBIfam" id="TIGR00884">
    <property type="entry name" value="guaA_Cterm"/>
    <property type="match status" value="1"/>
</dbReference>
<accession>A0A1N6K8L4</accession>
<dbReference type="Gene3D" id="3.40.50.880">
    <property type="match status" value="1"/>
</dbReference>
<proteinExistence type="inferred from homology"/>
<dbReference type="InterPro" id="IPR022310">
    <property type="entry name" value="NAD/GMP_synthase"/>
</dbReference>
<dbReference type="EC" id="6.3.5.2" evidence="9"/>
<dbReference type="InterPro" id="IPR029062">
    <property type="entry name" value="Class_I_gatase-like"/>
</dbReference>
<keyword evidence="6 9" id="KW-0658">Purine biosynthesis</keyword>
<evidence type="ECO:0000256" key="7">
    <source>
        <dbReference type="ARBA" id="ARBA00022840"/>
    </source>
</evidence>
<comment type="function">
    <text evidence="1 9">Catalyzes the synthesis of GMP from XMP.</text>
</comment>
<dbReference type="InterPro" id="IPR017926">
    <property type="entry name" value="GATASE"/>
</dbReference>
<evidence type="ECO:0000256" key="1">
    <source>
        <dbReference type="ARBA" id="ARBA00002332"/>
    </source>
</evidence>
<dbReference type="InterPro" id="IPR025777">
    <property type="entry name" value="GMPS_ATP_PPase_dom"/>
</dbReference>
<dbReference type="Gene3D" id="3.30.300.10">
    <property type="match status" value="1"/>
</dbReference>
<dbReference type="FunFam" id="3.40.50.620:FF:000001">
    <property type="entry name" value="GMP synthase [glutamine-hydrolyzing]"/>
    <property type="match status" value="1"/>
</dbReference>
<dbReference type="NCBIfam" id="TIGR00888">
    <property type="entry name" value="guaA_Nterm"/>
    <property type="match status" value="1"/>
</dbReference>
<feature type="active site" evidence="9">
    <location>
        <position position="195"/>
    </location>
</feature>
<organism evidence="12 13">
    <name type="scientific">Chitinophaga niabensis</name>
    <dbReference type="NCBI Taxonomy" id="536979"/>
    <lineage>
        <taxon>Bacteria</taxon>
        <taxon>Pseudomonadati</taxon>
        <taxon>Bacteroidota</taxon>
        <taxon>Chitinophagia</taxon>
        <taxon>Chitinophagales</taxon>
        <taxon>Chitinophagaceae</taxon>
        <taxon>Chitinophaga</taxon>
    </lineage>
</organism>
<dbReference type="SUPFAM" id="SSF54810">
    <property type="entry name" value="GMP synthetase C-terminal dimerisation domain"/>
    <property type="match status" value="1"/>
</dbReference>
<dbReference type="GO" id="GO:0005524">
    <property type="term" value="F:ATP binding"/>
    <property type="evidence" value="ECO:0007669"/>
    <property type="project" value="UniProtKB-UniRule"/>
</dbReference>
<dbReference type="GO" id="GO:0005829">
    <property type="term" value="C:cytosol"/>
    <property type="evidence" value="ECO:0007669"/>
    <property type="project" value="TreeGrafter"/>
</dbReference>
<comment type="catalytic activity">
    <reaction evidence="9">
        <text>XMP + L-glutamine + ATP + H2O = GMP + L-glutamate + AMP + diphosphate + 2 H(+)</text>
        <dbReference type="Rhea" id="RHEA:11680"/>
        <dbReference type="ChEBI" id="CHEBI:15377"/>
        <dbReference type="ChEBI" id="CHEBI:15378"/>
        <dbReference type="ChEBI" id="CHEBI:29985"/>
        <dbReference type="ChEBI" id="CHEBI:30616"/>
        <dbReference type="ChEBI" id="CHEBI:33019"/>
        <dbReference type="ChEBI" id="CHEBI:57464"/>
        <dbReference type="ChEBI" id="CHEBI:58115"/>
        <dbReference type="ChEBI" id="CHEBI:58359"/>
        <dbReference type="ChEBI" id="CHEBI:456215"/>
        <dbReference type="EC" id="6.3.5.2"/>
    </reaction>
</comment>
<evidence type="ECO:0000256" key="6">
    <source>
        <dbReference type="ARBA" id="ARBA00022755"/>
    </source>
</evidence>
<evidence type="ECO:0000256" key="9">
    <source>
        <dbReference type="HAMAP-Rule" id="MF_00344"/>
    </source>
</evidence>
<dbReference type="AlphaFoldDB" id="A0A1N6K8L4"/>
<keyword evidence="5 9" id="KW-0332">GMP biosynthesis</keyword>
<keyword evidence="3 9" id="KW-0436">Ligase</keyword>
<dbReference type="PROSITE" id="PS51553">
    <property type="entry name" value="GMPS_ATP_PPASE"/>
    <property type="match status" value="1"/>
</dbReference>
<dbReference type="NCBIfam" id="NF000848">
    <property type="entry name" value="PRK00074.1"/>
    <property type="match status" value="1"/>
</dbReference>
<feature type="domain" description="GMPS ATP-PPase" evidence="11">
    <location>
        <begin position="220"/>
        <end position="410"/>
    </location>
</feature>
<dbReference type="InterPro" id="IPR001674">
    <property type="entry name" value="GMP_synth_C"/>
</dbReference>
<dbReference type="PROSITE" id="PS51273">
    <property type="entry name" value="GATASE_TYPE_1"/>
    <property type="match status" value="1"/>
</dbReference>
<keyword evidence="8 9" id="KW-0315">Glutamine amidotransferase</keyword>
<gene>
    <name evidence="9" type="primary">guaA</name>
    <name evidence="12" type="ORF">SAMN04488055_5322</name>
</gene>
<feature type="active site" evidence="9">
    <location>
        <position position="193"/>
    </location>
</feature>
<name>A0A1N6K8L4_9BACT</name>
<dbReference type="Pfam" id="PF02540">
    <property type="entry name" value="NAD_synthase"/>
    <property type="match status" value="1"/>
</dbReference>
<dbReference type="FunFam" id="3.30.300.10:FF:000002">
    <property type="entry name" value="GMP synthase [glutamine-hydrolyzing]"/>
    <property type="match status" value="1"/>
</dbReference>
<dbReference type="Proteomes" id="UP000185003">
    <property type="component" value="Unassembled WGS sequence"/>
</dbReference>
<dbReference type="Pfam" id="PF00958">
    <property type="entry name" value="GMP_synt_C"/>
    <property type="match status" value="1"/>
</dbReference>
<dbReference type="UniPathway" id="UPA00189">
    <property type="reaction ID" value="UER00296"/>
</dbReference>
<evidence type="ECO:0000256" key="10">
    <source>
        <dbReference type="PROSITE-ProRule" id="PRU00886"/>
    </source>
</evidence>
<keyword evidence="7 9" id="KW-0067">ATP-binding</keyword>
<dbReference type="SUPFAM" id="SSF52402">
    <property type="entry name" value="Adenine nucleotide alpha hydrolases-like"/>
    <property type="match status" value="1"/>
</dbReference>
<reference evidence="12 13" key="1">
    <citation type="submission" date="2016-11" db="EMBL/GenBank/DDBJ databases">
        <authorList>
            <person name="Jaros S."/>
            <person name="Januszkiewicz K."/>
            <person name="Wedrychowicz H."/>
        </authorList>
    </citation>
    <scope>NUCLEOTIDE SEQUENCE [LARGE SCALE GENOMIC DNA]</scope>
    <source>
        <strain evidence="12 13">DSM 24787</strain>
    </source>
</reference>
<dbReference type="InterPro" id="IPR022955">
    <property type="entry name" value="GMP_synthase"/>
</dbReference>
<dbReference type="InterPro" id="IPR014729">
    <property type="entry name" value="Rossmann-like_a/b/a_fold"/>
</dbReference>
<sequence>MHFTSLSPIREKQNPKFHYLCPTMTEKILILDFGSQYTQLIARSIRELNVYCEIQPCTKPITWEDSIKGIILSGSPFSVNDPQAPVVDIAAMGEKVPVLGVCYGAQLMAKVFGGEVAKSSTREYGRAFMEHNDKEEPLLYDISSKSQVWMSHADTIKRLPEAFTPIAHTENIPVAAFKSFTLAKHPLFGLQFHPEVTHSLEGKQIYRNFLIHICGIKQDWTPAAFVQETVARIKEQVGDKKVVMALSGGVDSTVAAELIHKAIGSNLYCVFVDNGLLRKDEYATVLDSYKHMGLNVKGVNAKDLFYGQLSGVKDPEEKRKIIGRLFIEVFQQESNELKDIAFLGQGTIYPDVIESVSVNGPSATIKSHHNVGGLPEKMKMGLVEPLRFLFKDEVRRVGKEIGISDIFLARHPFPGPGLAIRILGDITPEKVNMLQEADAIYIENLKESGLYNQVWQAGTILLPVQSVGVMGDERTYEFCVALRAVTSTDGMTADWAHLPYEFLAKVSNDIINKVKGINRVVYDISSKPPATIEWE</sequence>
<comment type="subunit">
    <text evidence="9">Homodimer.</text>
</comment>
<dbReference type="EMBL" id="FSRA01000002">
    <property type="protein sequence ID" value="SIO52934.1"/>
    <property type="molecule type" value="Genomic_DNA"/>
</dbReference>
<keyword evidence="4 9" id="KW-0547">Nucleotide-binding</keyword>
<dbReference type="PANTHER" id="PTHR11922:SF2">
    <property type="entry name" value="GMP SYNTHASE [GLUTAMINE-HYDROLYZING]"/>
    <property type="match status" value="1"/>
</dbReference>
<dbReference type="SUPFAM" id="SSF52317">
    <property type="entry name" value="Class I glutamine amidotransferase-like"/>
    <property type="match status" value="1"/>
</dbReference>
<evidence type="ECO:0000313" key="13">
    <source>
        <dbReference type="Proteomes" id="UP000185003"/>
    </source>
</evidence>
<protein>
    <recommendedName>
        <fullName evidence="9">GMP synthase [glutamine-hydrolyzing]</fullName>
        <ecNumber evidence="9">6.3.5.2</ecNumber>
    </recommendedName>
    <alternativeName>
        <fullName evidence="9">GMP synthetase</fullName>
    </alternativeName>
    <alternativeName>
        <fullName evidence="9">Glutamine amidotransferase</fullName>
    </alternativeName>
</protein>
<evidence type="ECO:0000256" key="5">
    <source>
        <dbReference type="ARBA" id="ARBA00022749"/>
    </source>
</evidence>
<dbReference type="STRING" id="536979.SAMN04488055_5322"/>
<comment type="pathway">
    <text evidence="2 9">Purine metabolism; GMP biosynthesis; GMP from XMP (L-Gln route): step 1/1.</text>
</comment>
<dbReference type="CDD" id="cd01997">
    <property type="entry name" value="GMP_synthase_C"/>
    <property type="match status" value="1"/>
</dbReference>
<evidence type="ECO:0000256" key="8">
    <source>
        <dbReference type="ARBA" id="ARBA00022962"/>
    </source>
</evidence>
<evidence type="ECO:0000313" key="12">
    <source>
        <dbReference type="EMBL" id="SIO52934.1"/>
    </source>
</evidence>
<dbReference type="HAMAP" id="MF_00344">
    <property type="entry name" value="GMP_synthase"/>
    <property type="match status" value="1"/>
</dbReference>
<dbReference type="PANTHER" id="PTHR11922">
    <property type="entry name" value="GMP SYNTHASE-RELATED"/>
    <property type="match status" value="1"/>
</dbReference>
<dbReference type="PRINTS" id="PR00096">
    <property type="entry name" value="GATASE"/>
</dbReference>
<feature type="active site" description="Nucleophile" evidence="9">
    <location>
        <position position="102"/>
    </location>
</feature>
<dbReference type="InterPro" id="IPR004739">
    <property type="entry name" value="GMP_synth_GATase"/>
</dbReference>
<dbReference type="GO" id="GO:0003921">
    <property type="term" value="F:GMP synthase activity"/>
    <property type="evidence" value="ECO:0007669"/>
    <property type="project" value="InterPro"/>
</dbReference>
<dbReference type="Pfam" id="PF00117">
    <property type="entry name" value="GATase"/>
    <property type="match status" value="1"/>
</dbReference>
<evidence type="ECO:0000256" key="3">
    <source>
        <dbReference type="ARBA" id="ARBA00022598"/>
    </source>
</evidence>
<evidence type="ECO:0000256" key="2">
    <source>
        <dbReference type="ARBA" id="ARBA00005153"/>
    </source>
</evidence>
<dbReference type="Gene3D" id="3.40.50.620">
    <property type="entry name" value="HUPs"/>
    <property type="match status" value="1"/>
</dbReference>
<evidence type="ECO:0000256" key="4">
    <source>
        <dbReference type="ARBA" id="ARBA00022741"/>
    </source>
</evidence>
<evidence type="ECO:0000259" key="11">
    <source>
        <dbReference type="PROSITE" id="PS51553"/>
    </source>
</evidence>
<feature type="binding site" evidence="10">
    <location>
        <begin position="247"/>
        <end position="253"/>
    </location>
    <ligand>
        <name>ATP</name>
        <dbReference type="ChEBI" id="CHEBI:30616"/>
    </ligand>
</feature>
<dbReference type="CDD" id="cd01742">
    <property type="entry name" value="GATase1_GMP_Synthase"/>
    <property type="match status" value="1"/>
</dbReference>
<keyword evidence="13" id="KW-1185">Reference proteome</keyword>